<accession>A0A0E0J6L5</accession>
<proteinExistence type="predicted"/>
<feature type="region of interest" description="Disordered" evidence="1">
    <location>
        <begin position="67"/>
        <end position="88"/>
    </location>
</feature>
<feature type="chain" id="PRO_5002363589" evidence="2">
    <location>
        <begin position="17"/>
        <end position="483"/>
    </location>
</feature>
<keyword evidence="2" id="KW-0732">Signal</keyword>
<sequence length="483" mass="51012">MLLQLFPLFVCTHARATTPHIGNFIHYPAGAARLCPGHTCVVWALYTDPPQTRGLCISRCPGTPRRLTTDPGASHPPSTVHSTPTHHGPGGFASPIVRALLADSPRIQGLRLRRPGALRRPRHGLGGLNLPRCPGALHRLRHGLGGFASSVVLALHADPPRTRGLRLSRRPGALCRLHHGLRGLASLVIWVPFADLATDSGASSPPLSKRFTPTRHGLGGSAFLSARAFYADLTTNSGTSPPLSSGCSSLTCHGLGGFASLVVQELCTDSATGSGASPPSLSGRSAPTRHRLRGFAPSLSGRSAPTPPRARGLRLPRCLGTLRGLCHVLGGFAYLVVRVHFADLATNLGASPHSSSGLAPSRPHTPLSGDPLRAQDGYCVFERRLAPPSRPHTPPPGDLLPAQDDYCVIDWRLAPSGRPHTPPQGDPFPAQDGYCIADRKLAPSSQPPTPPPSDPLLAEDSRTSTSMPSDFLPMHHGCFTATD</sequence>
<keyword evidence="4" id="KW-1185">Reference proteome</keyword>
<reference evidence="3" key="2">
    <citation type="submission" date="2018-04" db="EMBL/GenBank/DDBJ databases">
        <title>OnivRS2 (Oryza nivara Reference Sequence Version 2).</title>
        <authorList>
            <person name="Zhang J."/>
            <person name="Kudrna D."/>
            <person name="Lee S."/>
            <person name="Talag J."/>
            <person name="Rajasekar S."/>
            <person name="Welchert J."/>
            <person name="Hsing Y.-I."/>
            <person name="Wing R.A."/>
        </authorList>
    </citation>
    <scope>NUCLEOTIDE SEQUENCE [LARGE SCALE GENOMIC DNA]</scope>
    <source>
        <strain evidence="3">SL10</strain>
    </source>
</reference>
<dbReference type="EnsemblPlants" id="ONIVA12G02300.1">
    <property type="protein sequence ID" value="ONIVA12G02300.1"/>
    <property type="gene ID" value="ONIVA12G02300"/>
</dbReference>
<feature type="compositionally biased region" description="Polar residues" evidence="1">
    <location>
        <begin position="76"/>
        <end position="85"/>
    </location>
</feature>
<dbReference type="Gramene" id="ONIVA12G02300.1">
    <property type="protein sequence ID" value="ONIVA12G02300.1"/>
    <property type="gene ID" value="ONIVA12G02300"/>
</dbReference>
<feature type="region of interest" description="Disordered" evidence="1">
    <location>
        <begin position="351"/>
        <end position="373"/>
    </location>
</feature>
<dbReference type="AlphaFoldDB" id="A0A0E0J6L5"/>
<feature type="region of interest" description="Disordered" evidence="1">
    <location>
        <begin position="271"/>
        <end position="313"/>
    </location>
</feature>
<evidence type="ECO:0000256" key="1">
    <source>
        <dbReference type="SAM" id="MobiDB-lite"/>
    </source>
</evidence>
<feature type="region of interest" description="Disordered" evidence="1">
    <location>
        <begin position="438"/>
        <end position="483"/>
    </location>
</feature>
<dbReference type="OMA" id="YCVFERR"/>
<reference evidence="3" key="1">
    <citation type="submission" date="2015-04" db="UniProtKB">
        <authorList>
            <consortium name="EnsemblPlants"/>
        </authorList>
    </citation>
    <scope>IDENTIFICATION</scope>
    <source>
        <strain evidence="3">SL10</strain>
    </source>
</reference>
<name>A0A0E0J6L5_ORYNI</name>
<feature type="region of interest" description="Disordered" evidence="1">
    <location>
        <begin position="413"/>
        <end position="432"/>
    </location>
</feature>
<dbReference type="HOGENOM" id="CLU_632195_0_0_1"/>
<evidence type="ECO:0000256" key="2">
    <source>
        <dbReference type="SAM" id="SignalP"/>
    </source>
</evidence>
<dbReference type="Proteomes" id="UP000006591">
    <property type="component" value="Chromosome 12"/>
</dbReference>
<protein>
    <submittedName>
        <fullName evidence="3">Uncharacterized protein</fullName>
    </submittedName>
</protein>
<feature type="signal peptide" evidence="2">
    <location>
        <begin position="1"/>
        <end position="16"/>
    </location>
</feature>
<organism evidence="3">
    <name type="scientific">Oryza nivara</name>
    <name type="common">Indian wild rice</name>
    <name type="synonym">Oryza sativa f. spontanea</name>
    <dbReference type="NCBI Taxonomy" id="4536"/>
    <lineage>
        <taxon>Eukaryota</taxon>
        <taxon>Viridiplantae</taxon>
        <taxon>Streptophyta</taxon>
        <taxon>Embryophyta</taxon>
        <taxon>Tracheophyta</taxon>
        <taxon>Spermatophyta</taxon>
        <taxon>Magnoliopsida</taxon>
        <taxon>Liliopsida</taxon>
        <taxon>Poales</taxon>
        <taxon>Poaceae</taxon>
        <taxon>BOP clade</taxon>
        <taxon>Oryzoideae</taxon>
        <taxon>Oryzeae</taxon>
        <taxon>Oryzinae</taxon>
        <taxon>Oryza</taxon>
    </lineage>
</organism>
<evidence type="ECO:0000313" key="4">
    <source>
        <dbReference type="Proteomes" id="UP000006591"/>
    </source>
</evidence>
<evidence type="ECO:0000313" key="3">
    <source>
        <dbReference type="EnsemblPlants" id="ONIVA12G02300.1"/>
    </source>
</evidence>
<feature type="compositionally biased region" description="Polar residues" evidence="1">
    <location>
        <begin position="271"/>
        <end position="285"/>
    </location>
</feature>
<feature type="compositionally biased region" description="Pro residues" evidence="1">
    <location>
        <begin position="445"/>
        <end position="454"/>
    </location>
</feature>